<organism evidence="1 2">
    <name type="scientific">Clostridium tanneri</name>
    <dbReference type="NCBI Taxonomy" id="3037988"/>
    <lineage>
        <taxon>Bacteria</taxon>
        <taxon>Bacillati</taxon>
        <taxon>Bacillota</taxon>
        <taxon>Clostridia</taxon>
        <taxon>Eubacteriales</taxon>
        <taxon>Clostridiaceae</taxon>
        <taxon>Clostridium</taxon>
    </lineage>
</organism>
<dbReference type="Pfam" id="PF04122">
    <property type="entry name" value="CW_binding_2"/>
    <property type="match status" value="3"/>
</dbReference>
<keyword evidence="2" id="KW-1185">Reference proteome</keyword>
<gene>
    <name evidence="1" type="ORF">P8V03_11700</name>
</gene>
<protein>
    <submittedName>
        <fullName evidence="1">Cell wall-binding repeat-containing protein</fullName>
    </submittedName>
</protein>
<dbReference type="InterPro" id="IPR051922">
    <property type="entry name" value="Bact_Sporulation_Assoc"/>
</dbReference>
<name>A0ABU4JV51_9CLOT</name>
<dbReference type="RefSeq" id="WP_318798250.1">
    <property type="nucleotide sequence ID" value="NZ_JARUJP010000013.1"/>
</dbReference>
<sequence>MKNIKIRSILLALFLVTFLSNYSVVHGETISHHQDENGGVTYERHDLPETLSLVEEMVNEAIEQKSLIYYNEAYNAVMGLYDEENREPLLNKLTSIDKEVLQGSKSDTTTKVTGTQLADSTTQKITTQKIIGGSSYEIATAVSKAGWDKADSVVLASGEDFPDALCGTSLAIQLNAPILFTAKIDNLSQYDSHTASELRDEIDKNNNETKTEITRLGAKKVYILGGQGAVSSDLENSIRAQGIDIVRLQGTDRFQTSLTIGQEIVNKSKSNTVFLSNAYGFADALSVATYAGQQGSPILLTEKDSINATTKKALSDWKIKNIYIAGGNGVVSENVEQELNDMDVTVTRLGGVDRYDTSQKITNYFNKDGTKFTLVTAKDYHDALVASVYGSRINQPVMLMDNDSSVETKNFVKDKSFIIVGNDISEDVIRNPVPVSYYSKDGMTFSTLNDMPVLTEKDIENDEHGTPRYIYYSTHMERWICPKIKSTAISDIENNFEVLDKELGFGHGAGFAAYNLFGEHVKSTKNSVINISNQTIAGKYNTYNTEIMIQFDVWDGEYYYPENYRVKQIAKQLFKFYFPKGYETMFNYVNTIYKGTDAEAYALLDHVVTIDSREVLFTCPQDKLMIWVSAPGEHLRTTP</sequence>
<reference evidence="1 2" key="1">
    <citation type="submission" date="2023-04" db="EMBL/GenBank/DDBJ databases">
        <title>Clostridium tannerae sp. nov., isolated from the fecal material of an alpaca.</title>
        <authorList>
            <person name="Miller S."/>
            <person name="Hendry M."/>
            <person name="King J."/>
            <person name="Sankaranarayanan K."/>
            <person name="Lawson P.A."/>
        </authorList>
    </citation>
    <scope>NUCLEOTIDE SEQUENCE [LARGE SCALE GENOMIC DNA]</scope>
    <source>
        <strain evidence="1 2">A1-XYC3</strain>
    </source>
</reference>
<proteinExistence type="predicted"/>
<dbReference type="Gene3D" id="3.40.50.12090">
    <property type="match status" value="2"/>
</dbReference>
<dbReference type="PANTHER" id="PTHR30032:SF8">
    <property type="entry name" value="GERMINATION-SPECIFIC N-ACETYLMURAMOYL-L-ALANINE AMIDASE"/>
    <property type="match status" value="1"/>
</dbReference>
<evidence type="ECO:0000313" key="1">
    <source>
        <dbReference type="EMBL" id="MDW8801809.1"/>
    </source>
</evidence>
<dbReference type="InterPro" id="IPR007253">
    <property type="entry name" value="Cell_wall-bd_2"/>
</dbReference>
<evidence type="ECO:0000313" key="2">
    <source>
        <dbReference type="Proteomes" id="UP001281656"/>
    </source>
</evidence>
<comment type="caution">
    <text evidence="1">The sequence shown here is derived from an EMBL/GenBank/DDBJ whole genome shotgun (WGS) entry which is preliminary data.</text>
</comment>
<accession>A0ABU4JV51</accession>
<dbReference type="EMBL" id="JARUJP010000013">
    <property type="protein sequence ID" value="MDW8801809.1"/>
    <property type="molecule type" value="Genomic_DNA"/>
</dbReference>
<dbReference type="PANTHER" id="PTHR30032">
    <property type="entry name" value="N-ACETYLMURAMOYL-L-ALANINE AMIDASE-RELATED"/>
    <property type="match status" value="1"/>
</dbReference>
<dbReference type="Proteomes" id="UP001281656">
    <property type="component" value="Unassembled WGS sequence"/>
</dbReference>